<proteinExistence type="predicted"/>
<reference evidence="1 2" key="1">
    <citation type="submission" date="2022-11" db="EMBL/GenBank/DDBJ databases">
        <title>Minimal conservation of predation-associated metabolite biosynthetic gene clusters underscores biosynthetic potential of Myxococcota including descriptions for ten novel species: Archangium lansinium sp. nov., Myxococcus landrumus sp. nov., Nannocystis bai.</title>
        <authorList>
            <person name="Ahearne A."/>
            <person name="Stevens C."/>
            <person name="Dowd S."/>
        </authorList>
    </citation>
    <scope>NUCLEOTIDE SEQUENCE [LARGE SCALE GENOMIC DNA]</scope>
    <source>
        <strain evidence="1 2">RJM3</strain>
    </source>
</reference>
<accession>A0ABT5F4L3</accession>
<gene>
    <name evidence="1" type="ORF">POL67_42200</name>
</gene>
<evidence type="ECO:0000313" key="1">
    <source>
        <dbReference type="EMBL" id="MDC0748016.1"/>
    </source>
</evidence>
<sequence length="295" mass="32563">MGDEPCSSLAELAQHPPADVLAADWQAAISQVERRLQAVDTRYDRLDLRIYRGTAHAKDNYPYPPAWPSNEFKVDAIALLEHLVPGDGDITRDVWVLRVFDVVDRLYIELQQLPDEPSTTYASNVSSFGGGGTMTAACTDCFPQLSEFHGTSAPIMAEATFTGSWATGAKQVVDVQLDLVAVDEAEVGLLPVWLSNFYTTDKRGDEISYAQSDFVDGEIVLPGGLLSESHPVPAGVNYDACARSVAYSATAYISEDCPERYGARDFQLHAPKLCCWHECYDCPERFCLDPDKYDF</sequence>
<dbReference type="EMBL" id="JAQNDO010000001">
    <property type="protein sequence ID" value="MDC0748016.1"/>
    <property type="molecule type" value="Genomic_DNA"/>
</dbReference>
<comment type="caution">
    <text evidence="1">The sequence shown here is derived from an EMBL/GenBank/DDBJ whole genome shotgun (WGS) entry which is preliminary data.</text>
</comment>
<dbReference type="RefSeq" id="WP_271926782.1">
    <property type="nucleotide sequence ID" value="NZ_JAQNDO010000001.1"/>
</dbReference>
<keyword evidence="2" id="KW-1185">Reference proteome</keyword>
<protein>
    <submittedName>
        <fullName evidence="1">Uncharacterized protein</fullName>
    </submittedName>
</protein>
<organism evidence="1 2">
    <name type="scientific">Polyangium mundeleinium</name>
    <dbReference type="NCBI Taxonomy" id="2995306"/>
    <lineage>
        <taxon>Bacteria</taxon>
        <taxon>Pseudomonadati</taxon>
        <taxon>Myxococcota</taxon>
        <taxon>Polyangia</taxon>
        <taxon>Polyangiales</taxon>
        <taxon>Polyangiaceae</taxon>
        <taxon>Polyangium</taxon>
    </lineage>
</organism>
<dbReference type="Proteomes" id="UP001221411">
    <property type="component" value="Unassembled WGS sequence"/>
</dbReference>
<name>A0ABT5F4L3_9BACT</name>
<evidence type="ECO:0000313" key="2">
    <source>
        <dbReference type="Proteomes" id="UP001221411"/>
    </source>
</evidence>